<dbReference type="EMBL" id="JAKZJU020000001">
    <property type="protein sequence ID" value="MDL2059255.1"/>
    <property type="molecule type" value="Genomic_DNA"/>
</dbReference>
<sequence length="653" mass="71627">MLSEKTKKKLLSEGQDETAPAVQEGRAFPKIAINGHEFVPKDGAYWLHQSKDAEEDKDIKLCSLIRVTAKYSSRDGLTRGLIIEVIDEDENAVQLVLGMDVVNDLSALIKRLSNAGLRIFAGSRQNGRGLISELISNFPTANIERLRGVSVNGWIKPGYCYVRPGGEVIGKLSTGQNVISLGHDYPDESKGTLEGWKANVALPGLKSSRIMTALGVSFAGALLALINKSSRGIHFYGTSTTGKSVTATVGCSVWGTSKNAAEPGSGHFGSWNTSSAGVEAHFRRNSSSVSALDELHLAGRLIRDLKDVSLFFGNEQPRGRGTPDATLRKQSGWRETLISTGEKPVYEILMENGCNDQSAGAERRLTGVNAIVPGSRDIFEPGYFPSFADSFKFVNRLAEITENEQYGTAGPAFVRKIIELYQKEGPAALPEKVKAFRDEARSRFIPRIDPSMVAGQQLNEVFVGFEVYYAALKLAREFEVLPPEYTDEAIGAAIHSCAESAAESFRGSDWQMRNYAQQILDALVQKGGHFIQRYETGTKDDITGEVMENFTPDEKTEVFGCIRGLHKGSEDETAYFIKSAFSKYVVPGRMVDSVARMLPRSCYAGNMAPSSIKNKEERMRKKWLYKSPKPLDGLEAGVRYLALNVSELKKIAG</sequence>
<accession>A0ABT7ILL6</accession>
<dbReference type="RefSeq" id="WP_243376164.1">
    <property type="nucleotide sequence ID" value="NZ_JAKZJU020000001.1"/>
</dbReference>
<comment type="caution">
    <text evidence="3">The sequence shown here is derived from an EMBL/GenBank/DDBJ whole genome shotgun (WGS) entry which is preliminary data.</text>
</comment>
<evidence type="ECO:0000256" key="1">
    <source>
        <dbReference type="SAM" id="MobiDB-lite"/>
    </source>
</evidence>
<name>A0ABT7ILL6_9BURK</name>
<evidence type="ECO:0000313" key="3">
    <source>
        <dbReference type="EMBL" id="MDL2059255.1"/>
    </source>
</evidence>
<evidence type="ECO:0000313" key="4">
    <source>
        <dbReference type="Proteomes" id="UP001165481"/>
    </source>
</evidence>
<dbReference type="Proteomes" id="UP001165481">
    <property type="component" value="Unassembled WGS sequence"/>
</dbReference>
<evidence type="ECO:0000259" key="2">
    <source>
        <dbReference type="Pfam" id="PF06048"/>
    </source>
</evidence>
<proteinExistence type="predicted"/>
<organism evidence="3 4">
    <name type="scientific">Mesosutterella faecium</name>
    <dbReference type="NCBI Taxonomy" id="2925194"/>
    <lineage>
        <taxon>Bacteria</taxon>
        <taxon>Pseudomonadati</taxon>
        <taxon>Pseudomonadota</taxon>
        <taxon>Betaproteobacteria</taxon>
        <taxon>Burkholderiales</taxon>
        <taxon>Sutterellaceae</taxon>
        <taxon>Mesosutterella</taxon>
    </lineage>
</organism>
<dbReference type="InterPro" id="IPR009270">
    <property type="entry name" value="DUF927"/>
</dbReference>
<reference evidence="3" key="1">
    <citation type="submission" date="2023-03" db="EMBL/GenBank/DDBJ databases">
        <title>Mesosutterella sp. nov. isolated from porcine feces.</title>
        <authorList>
            <person name="Yu S."/>
        </authorList>
    </citation>
    <scope>NUCLEOTIDE SEQUENCE</scope>
    <source>
        <strain evidence="3">AGMB02718</strain>
    </source>
</reference>
<feature type="region of interest" description="Disordered" evidence="1">
    <location>
        <begin position="1"/>
        <end position="23"/>
    </location>
</feature>
<protein>
    <submittedName>
        <fullName evidence="3">DUF927 domain-containing protein</fullName>
    </submittedName>
</protein>
<gene>
    <name evidence="3" type="ORF">MUN46_004820</name>
</gene>
<keyword evidence="4" id="KW-1185">Reference proteome</keyword>
<dbReference type="Pfam" id="PF06048">
    <property type="entry name" value="DUF927"/>
    <property type="match status" value="1"/>
</dbReference>
<feature type="domain" description="DUF927" evidence="2">
    <location>
        <begin position="44"/>
        <end position="330"/>
    </location>
</feature>